<reference evidence="1" key="1">
    <citation type="submission" date="2021-06" db="EMBL/GenBank/DDBJ databases">
        <title>Parelaphostrongylus tenuis whole genome reference sequence.</title>
        <authorList>
            <person name="Garwood T.J."/>
            <person name="Larsen P.A."/>
            <person name="Fountain-Jones N.M."/>
            <person name="Garbe J.R."/>
            <person name="Macchietto M.G."/>
            <person name="Kania S.A."/>
            <person name="Gerhold R.W."/>
            <person name="Richards J.E."/>
            <person name="Wolf T.M."/>
        </authorList>
    </citation>
    <scope>NUCLEOTIDE SEQUENCE</scope>
    <source>
        <strain evidence="1">MNPRO001-30</strain>
        <tissue evidence="1">Meninges</tissue>
    </source>
</reference>
<keyword evidence="2" id="KW-1185">Reference proteome</keyword>
<name>A0AAD5RBJ0_PARTN</name>
<dbReference type="EMBL" id="JAHQIW010007205">
    <property type="protein sequence ID" value="KAJ1372933.1"/>
    <property type="molecule type" value="Genomic_DNA"/>
</dbReference>
<sequence>MKITHDSCEETTFPSKQWEFSFQLILPIGENEGVYPLESAGQQGDSCSTVGRPQAPGCGHIGVVRRYGNLIGSMKSS</sequence>
<protein>
    <submittedName>
        <fullName evidence="1">Uncharacterized protein</fullName>
    </submittedName>
</protein>
<evidence type="ECO:0000313" key="2">
    <source>
        <dbReference type="Proteomes" id="UP001196413"/>
    </source>
</evidence>
<dbReference type="AlphaFoldDB" id="A0AAD5RBJ0"/>
<comment type="caution">
    <text evidence="1">The sequence shown here is derived from an EMBL/GenBank/DDBJ whole genome shotgun (WGS) entry which is preliminary data.</text>
</comment>
<accession>A0AAD5RBJ0</accession>
<dbReference type="Proteomes" id="UP001196413">
    <property type="component" value="Unassembled WGS sequence"/>
</dbReference>
<organism evidence="1 2">
    <name type="scientific">Parelaphostrongylus tenuis</name>
    <name type="common">Meningeal worm</name>
    <dbReference type="NCBI Taxonomy" id="148309"/>
    <lineage>
        <taxon>Eukaryota</taxon>
        <taxon>Metazoa</taxon>
        <taxon>Ecdysozoa</taxon>
        <taxon>Nematoda</taxon>
        <taxon>Chromadorea</taxon>
        <taxon>Rhabditida</taxon>
        <taxon>Rhabditina</taxon>
        <taxon>Rhabditomorpha</taxon>
        <taxon>Strongyloidea</taxon>
        <taxon>Metastrongylidae</taxon>
        <taxon>Parelaphostrongylus</taxon>
    </lineage>
</organism>
<evidence type="ECO:0000313" key="1">
    <source>
        <dbReference type="EMBL" id="KAJ1372933.1"/>
    </source>
</evidence>
<proteinExistence type="predicted"/>
<gene>
    <name evidence="1" type="ORF">KIN20_035245</name>
</gene>